<dbReference type="InterPro" id="IPR039421">
    <property type="entry name" value="Type_1_exporter"/>
</dbReference>
<feature type="transmembrane region" description="Helical" evidence="6">
    <location>
        <begin position="161"/>
        <end position="186"/>
    </location>
</feature>
<dbReference type="InterPro" id="IPR036640">
    <property type="entry name" value="ABC1_TM_sf"/>
</dbReference>
<evidence type="ECO:0000256" key="6">
    <source>
        <dbReference type="SAM" id="Phobius"/>
    </source>
</evidence>
<dbReference type="SUPFAM" id="SSF52540">
    <property type="entry name" value="P-loop containing nucleoside triphosphate hydrolases"/>
    <property type="match status" value="1"/>
</dbReference>
<evidence type="ECO:0000313" key="8">
    <source>
        <dbReference type="EMBL" id="SOQ55844.1"/>
    </source>
</evidence>
<dbReference type="PROSITE" id="PS50929">
    <property type="entry name" value="ABC_TM1F"/>
    <property type="match status" value="1"/>
</dbReference>
<dbReference type="GO" id="GO:0005524">
    <property type="term" value="F:ATP binding"/>
    <property type="evidence" value="ECO:0007669"/>
    <property type="project" value="InterPro"/>
</dbReference>
<evidence type="ECO:0000256" key="2">
    <source>
        <dbReference type="ARBA" id="ARBA00022692"/>
    </source>
</evidence>
<dbReference type="EMBL" id="ODYU01010614">
    <property type="protein sequence ID" value="SOQ55844.1"/>
    <property type="molecule type" value="Genomic_DNA"/>
</dbReference>
<dbReference type="GO" id="GO:0015421">
    <property type="term" value="F:ABC-type oligopeptide transporter activity"/>
    <property type="evidence" value="ECO:0007669"/>
    <property type="project" value="TreeGrafter"/>
</dbReference>
<feature type="transmembrane region" description="Helical" evidence="6">
    <location>
        <begin position="117"/>
        <end position="141"/>
    </location>
</feature>
<feature type="region of interest" description="Disordered" evidence="5">
    <location>
        <begin position="59"/>
        <end position="99"/>
    </location>
</feature>
<evidence type="ECO:0000256" key="3">
    <source>
        <dbReference type="ARBA" id="ARBA00022989"/>
    </source>
</evidence>
<gene>
    <name evidence="8" type="ORF">SFRICE_036316</name>
</gene>
<name>A0A2H1WTU4_SPOFR</name>
<comment type="subcellular location">
    <subcellularLocation>
        <location evidence="1">Membrane</location>
        <topology evidence="1">Multi-pass membrane protein</topology>
    </subcellularLocation>
</comment>
<dbReference type="GO" id="GO:0005743">
    <property type="term" value="C:mitochondrial inner membrane"/>
    <property type="evidence" value="ECO:0007669"/>
    <property type="project" value="TreeGrafter"/>
</dbReference>
<dbReference type="GO" id="GO:0090374">
    <property type="term" value="P:oligopeptide export from mitochondrion"/>
    <property type="evidence" value="ECO:0007669"/>
    <property type="project" value="TreeGrafter"/>
</dbReference>
<proteinExistence type="predicted"/>
<evidence type="ECO:0000256" key="4">
    <source>
        <dbReference type="ARBA" id="ARBA00023136"/>
    </source>
</evidence>
<feature type="compositionally biased region" description="Acidic residues" evidence="5">
    <location>
        <begin position="90"/>
        <end position="99"/>
    </location>
</feature>
<dbReference type="InterPro" id="IPR011527">
    <property type="entry name" value="ABC1_TM_dom"/>
</dbReference>
<organism evidence="8">
    <name type="scientific">Spodoptera frugiperda</name>
    <name type="common">Fall armyworm</name>
    <dbReference type="NCBI Taxonomy" id="7108"/>
    <lineage>
        <taxon>Eukaryota</taxon>
        <taxon>Metazoa</taxon>
        <taxon>Ecdysozoa</taxon>
        <taxon>Arthropoda</taxon>
        <taxon>Hexapoda</taxon>
        <taxon>Insecta</taxon>
        <taxon>Pterygota</taxon>
        <taxon>Neoptera</taxon>
        <taxon>Endopterygota</taxon>
        <taxon>Lepidoptera</taxon>
        <taxon>Glossata</taxon>
        <taxon>Ditrysia</taxon>
        <taxon>Noctuoidea</taxon>
        <taxon>Noctuidae</taxon>
        <taxon>Amphipyrinae</taxon>
        <taxon>Spodoptera</taxon>
    </lineage>
</organism>
<accession>A0A2H1WTU4</accession>
<keyword evidence="2 6" id="KW-0812">Transmembrane</keyword>
<evidence type="ECO:0000256" key="1">
    <source>
        <dbReference type="ARBA" id="ARBA00004141"/>
    </source>
</evidence>
<dbReference type="Gene3D" id="3.40.50.300">
    <property type="entry name" value="P-loop containing nucleotide triphosphate hydrolases"/>
    <property type="match status" value="1"/>
</dbReference>
<keyword evidence="3 6" id="KW-1133">Transmembrane helix</keyword>
<feature type="domain" description="ABC transmembrane type-1" evidence="7">
    <location>
        <begin position="120"/>
        <end position="236"/>
    </location>
</feature>
<dbReference type="Pfam" id="PF00664">
    <property type="entry name" value="ABC_membrane"/>
    <property type="match status" value="1"/>
</dbReference>
<protein>
    <submittedName>
        <fullName evidence="8">SFRICE_036316</fullName>
    </submittedName>
</protein>
<dbReference type="InterPro" id="IPR027417">
    <property type="entry name" value="P-loop_NTPase"/>
</dbReference>
<reference evidence="8" key="1">
    <citation type="submission" date="2016-07" db="EMBL/GenBank/DDBJ databases">
        <authorList>
            <person name="Bretaudeau A."/>
        </authorList>
    </citation>
    <scope>NUCLEOTIDE SEQUENCE</scope>
    <source>
        <strain evidence="8">Rice</strain>
        <tissue evidence="8">Whole body</tissue>
    </source>
</reference>
<feature type="compositionally biased region" description="Low complexity" evidence="5">
    <location>
        <begin position="77"/>
        <end position="89"/>
    </location>
</feature>
<dbReference type="SUPFAM" id="SSF90123">
    <property type="entry name" value="ABC transporter transmembrane region"/>
    <property type="match status" value="1"/>
</dbReference>
<evidence type="ECO:0000256" key="5">
    <source>
        <dbReference type="SAM" id="MobiDB-lite"/>
    </source>
</evidence>
<dbReference type="Gene3D" id="1.20.1560.10">
    <property type="entry name" value="ABC transporter type 1, transmembrane domain"/>
    <property type="match status" value="1"/>
</dbReference>
<dbReference type="AlphaFoldDB" id="A0A2H1WTU4"/>
<evidence type="ECO:0000259" key="7">
    <source>
        <dbReference type="PROSITE" id="PS50929"/>
    </source>
</evidence>
<dbReference type="PANTHER" id="PTHR43394:SF18">
    <property type="entry name" value="ABC TRANSPORTER B FAMILY MEMBER 11-LIKE"/>
    <property type="match status" value="1"/>
</dbReference>
<dbReference type="PANTHER" id="PTHR43394">
    <property type="entry name" value="ATP-DEPENDENT PERMEASE MDL1, MITOCHONDRIAL"/>
    <property type="match status" value="1"/>
</dbReference>
<feature type="compositionally biased region" description="Basic residues" evidence="5">
    <location>
        <begin position="59"/>
        <end position="69"/>
    </location>
</feature>
<sequence length="236" mass="26038">MQRLSTVLNADRIVFLDKGEVIEEGTYIDLIARKGRFYQLAAENEVDKTPLSAERIPSKHAKIRRPKRVKSIDSIESHASSVSSLSSDGSIEEEDKEEPEYIPTTWEILKLCAPEKWLMVAGVFAAIAVGSSFPTFAILFGETYGYLESPDSDWVRGQTNVIAILFLLVGVYTGIGIFFQIFIFNVTGVRLTARLRVAAFETMLRQEIGWFDDPKNGVGALTARLAADAAAVQGVS</sequence>
<keyword evidence="4 6" id="KW-0472">Membrane</keyword>